<name>A0A9D1NV21_9FIRM</name>
<protein>
    <submittedName>
        <fullName evidence="3">Uncharacterized protein</fullName>
    </submittedName>
</protein>
<gene>
    <name evidence="3" type="ORF">IAA63_06390</name>
</gene>
<sequence length="377" mass="41907">MTLLLEFREKLKNFYAEYSLFLQPLLKFLLAMVIFKGINWYLPFVKPLDNIFVLLVMALICSILPLNTIVLFGCILIIGQCYGVGIEVAGFALCLFLIMIILYIRFTPGDAIVLLLTPLAFRLGIPCAVPIGFGLTRSPASAVSAGFGVIVYYFLDLVHNSAEVLEGTDPEQMAENLKLLLDGLAGNQHMMMEIIAFVTVLLAVNVIRRLSVSHAWQIAICTGGIVYIVILVAGGLIIDVRTPVIPMIAGTVGAVLISLILEFFLFNVDYSRTEYLQYEDDDYYYYVKAVPKRSISQRQVVVKTIREDVHADAAGEPQQTPVQQPGPVPQETIAFTGLIREEEKAQQAPVSESSTYAEKPDKEVDFQEKLEESLKDL</sequence>
<feature type="transmembrane region" description="Helical" evidence="2">
    <location>
        <begin position="51"/>
        <end position="78"/>
    </location>
</feature>
<feature type="region of interest" description="Disordered" evidence="1">
    <location>
        <begin position="342"/>
        <end position="377"/>
    </location>
</feature>
<proteinExistence type="predicted"/>
<evidence type="ECO:0000256" key="1">
    <source>
        <dbReference type="SAM" id="MobiDB-lite"/>
    </source>
</evidence>
<keyword evidence="2" id="KW-1133">Transmembrane helix</keyword>
<evidence type="ECO:0000313" key="3">
    <source>
        <dbReference type="EMBL" id="HIV12753.1"/>
    </source>
</evidence>
<comment type="caution">
    <text evidence="3">The sequence shown here is derived from an EMBL/GenBank/DDBJ whole genome shotgun (WGS) entry which is preliminary data.</text>
</comment>
<feature type="transmembrane region" description="Helical" evidence="2">
    <location>
        <begin position="20"/>
        <end position="39"/>
    </location>
</feature>
<feature type="transmembrane region" description="Helical" evidence="2">
    <location>
        <begin position="84"/>
        <end position="104"/>
    </location>
</feature>
<feature type="transmembrane region" description="Helical" evidence="2">
    <location>
        <begin position="244"/>
        <end position="266"/>
    </location>
</feature>
<reference evidence="3" key="2">
    <citation type="journal article" date="2021" name="PeerJ">
        <title>Extensive microbial diversity within the chicken gut microbiome revealed by metagenomics and culture.</title>
        <authorList>
            <person name="Gilroy R."/>
            <person name="Ravi A."/>
            <person name="Getino M."/>
            <person name="Pursley I."/>
            <person name="Horton D.L."/>
            <person name="Alikhan N.F."/>
            <person name="Baker D."/>
            <person name="Gharbi K."/>
            <person name="Hall N."/>
            <person name="Watson M."/>
            <person name="Adriaenssens E.M."/>
            <person name="Foster-Nyarko E."/>
            <person name="Jarju S."/>
            <person name="Secka A."/>
            <person name="Antonio M."/>
            <person name="Oren A."/>
            <person name="Chaudhuri R.R."/>
            <person name="La Ragione R."/>
            <person name="Hildebrand F."/>
            <person name="Pallen M.J."/>
        </authorList>
    </citation>
    <scope>NUCLEOTIDE SEQUENCE</scope>
    <source>
        <strain evidence="3">ChiBcec2-4451</strain>
    </source>
</reference>
<feature type="compositionally biased region" description="Basic and acidic residues" evidence="1">
    <location>
        <begin position="358"/>
        <end position="377"/>
    </location>
</feature>
<feature type="transmembrane region" description="Helical" evidence="2">
    <location>
        <begin position="111"/>
        <end position="133"/>
    </location>
</feature>
<evidence type="ECO:0000256" key="2">
    <source>
        <dbReference type="SAM" id="Phobius"/>
    </source>
</evidence>
<accession>A0A9D1NV21</accession>
<keyword evidence="2" id="KW-0812">Transmembrane</keyword>
<reference evidence="3" key="1">
    <citation type="submission" date="2020-10" db="EMBL/GenBank/DDBJ databases">
        <authorList>
            <person name="Gilroy R."/>
        </authorList>
    </citation>
    <scope>NUCLEOTIDE SEQUENCE</scope>
    <source>
        <strain evidence="3">ChiBcec2-4451</strain>
    </source>
</reference>
<dbReference type="AlphaFoldDB" id="A0A9D1NV21"/>
<evidence type="ECO:0000313" key="4">
    <source>
        <dbReference type="Proteomes" id="UP000886723"/>
    </source>
</evidence>
<dbReference type="EMBL" id="DVON01000142">
    <property type="protein sequence ID" value="HIV12753.1"/>
    <property type="molecule type" value="Genomic_DNA"/>
</dbReference>
<organism evidence="3 4">
    <name type="scientific">Candidatus Pullilachnospira stercoravium</name>
    <dbReference type="NCBI Taxonomy" id="2840913"/>
    <lineage>
        <taxon>Bacteria</taxon>
        <taxon>Bacillati</taxon>
        <taxon>Bacillota</taxon>
        <taxon>Clostridia</taxon>
        <taxon>Lachnospirales</taxon>
        <taxon>Lachnospiraceae</taxon>
        <taxon>Lachnospiraceae incertae sedis</taxon>
        <taxon>Candidatus Pullilachnospira</taxon>
    </lineage>
</organism>
<feature type="transmembrane region" description="Helical" evidence="2">
    <location>
        <begin position="189"/>
        <end position="207"/>
    </location>
</feature>
<keyword evidence="2" id="KW-0472">Membrane</keyword>
<dbReference type="Proteomes" id="UP000886723">
    <property type="component" value="Unassembled WGS sequence"/>
</dbReference>
<feature type="transmembrane region" description="Helical" evidence="2">
    <location>
        <begin position="219"/>
        <end position="238"/>
    </location>
</feature>